<dbReference type="GO" id="GO:0046872">
    <property type="term" value="F:metal ion binding"/>
    <property type="evidence" value="ECO:0007669"/>
    <property type="project" value="UniProtKB-KW"/>
</dbReference>
<dbReference type="Proteomes" id="UP000462449">
    <property type="component" value="Unassembled WGS sequence"/>
</dbReference>
<accession>A0A7M4D4H4</accession>
<feature type="chain" id="PRO_5029461547" evidence="3">
    <location>
        <begin position="27"/>
        <end position="297"/>
    </location>
</feature>
<gene>
    <name evidence="5" type="ORF">DWB62_006965</name>
    <name evidence="4" type="ORF">GNY23_06965</name>
</gene>
<dbReference type="InterPro" id="IPR010388">
    <property type="entry name" value="Anaerobic_Co-chelatase"/>
</dbReference>
<organism evidence="4 7">
    <name type="scientific">Labilibaculum euxinus</name>
    <dbReference type="NCBI Taxonomy" id="2686357"/>
    <lineage>
        <taxon>Bacteria</taxon>
        <taxon>Pseudomonadati</taxon>
        <taxon>Bacteroidota</taxon>
        <taxon>Bacteroidia</taxon>
        <taxon>Marinilabiliales</taxon>
        <taxon>Marinifilaceae</taxon>
        <taxon>Labilibaculum</taxon>
    </lineage>
</organism>
<dbReference type="AlphaFoldDB" id="A0A7M4D4H4"/>
<dbReference type="PIRSF" id="PIRSF033579">
    <property type="entry name" value="Anaer_Co_chel"/>
    <property type="match status" value="1"/>
</dbReference>
<evidence type="ECO:0000313" key="7">
    <source>
        <dbReference type="Proteomes" id="UP000462449"/>
    </source>
</evidence>
<dbReference type="CDD" id="cd03413">
    <property type="entry name" value="CbiK_C"/>
    <property type="match status" value="1"/>
</dbReference>
<dbReference type="CDD" id="cd03412">
    <property type="entry name" value="CbiK_N"/>
    <property type="match status" value="1"/>
</dbReference>
<evidence type="ECO:0000256" key="1">
    <source>
        <dbReference type="PIRSR" id="PIRSR033579-1"/>
    </source>
</evidence>
<keyword evidence="3" id="KW-0732">Signal</keyword>
<keyword evidence="2" id="KW-0479">Metal-binding</keyword>
<protein>
    <submittedName>
        <fullName evidence="4">Sirohydrochlorin cobaltochelatase</fullName>
    </submittedName>
</protein>
<feature type="signal peptide" evidence="3">
    <location>
        <begin position="1"/>
        <end position="26"/>
    </location>
</feature>
<evidence type="ECO:0000256" key="2">
    <source>
        <dbReference type="PIRSR" id="PIRSR033579-3"/>
    </source>
</evidence>
<dbReference type="GO" id="GO:0016852">
    <property type="term" value="F:sirohydrochlorin cobaltochelatase activity"/>
    <property type="evidence" value="ECO:0007669"/>
    <property type="project" value="InterPro"/>
</dbReference>
<feature type="binding site" evidence="2">
    <location>
        <position position="180"/>
    </location>
    <ligand>
        <name>Co(2+)</name>
        <dbReference type="ChEBI" id="CHEBI:48828"/>
    </ligand>
</feature>
<feature type="binding site" evidence="2">
    <location>
        <position position="242"/>
    </location>
    <ligand>
        <name>Co(2+)</name>
        <dbReference type="ChEBI" id="CHEBI:48828"/>
    </ligand>
</feature>
<feature type="binding site" evidence="2">
    <location>
        <position position="210"/>
    </location>
    <ligand>
        <name>Co(2+)</name>
        <dbReference type="ChEBI" id="CHEBI:48828"/>
    </ligand>
</feature>
<dbReference type="Pfam" id="PF06180">
    <property type="entry name" value="CbiK"/>
    <property type="match status" value="1"/>
</dbReference>
<dbReference type="GO" id="GO:0019251">
    <property type="term" value="P:anaerobic cobalamin biosynthetic process"/>
    <property type="evidence" value="ECO:0007669"/>
    <property type="project" value="InterPro"/>
</dbReference>
<comment type="caution">
    <text evidence="4">The sequence shown here is derived from an EMBL/GenBank/DDBJ whole genome shotgun (WGS) entry which is preliminary data.</text>
</comment>
<feature type="active site" description="Proton acceptor" evidence="1">
    <location>
        <position position="180"/>
    </location>
</feature>
<evidence type="ECO:0000313" key="4">
    <source>
        <dbReference type="EMBL" id="MUP37553.1"/>
    </source>
</evidence>
<reference evidence="4 7" key="2">
    <citation type="submission" date="2019-12" db="EMBL/GenBank/DDBJ databases">
        <title>Draft genome sequence of Labilibaculum sp. strain 44 isolated from deep waters of Black Sea.</title>
        <authorList>
            <person name="Yadav S."/>
            <person name="Villanueva L."/>
        </authorList>
    </citation>
    <scope>NUCLEOTIDE SEQUENCE [LARGE SCALE GENOMIC DNA]</scope>
    <source>
        <strain evidence="4 7">44</strain>
    </source>
</reference>
<dbReference type="EMBL" id="WOTW01000012">
    <property type="protein sequence ID" value="MUP37553.1"/>
    <property type="molecule type" value="Genomic_DNA"/>
</dbReference>
<dbReference type="SUPFAM" id="SSF53800">
    <property type="entry name" value="Chelatase"/>
    <property type="match status" value="1"/>
</dbReference>
<dbReference type="Gene3D" id="3.40.50.1400">
    <property type="match status" value="2"/>
</dbReference>
<dbReference type="OrthoDB" id="9770331at2"/>
<keyword evidence="2" id="KW-0170">Cobalt</keyword>
<proteinExistence type="predicted"/>
<sequence>MIKKYQFSKYLKTGLFLLLITFSFMAAAHTKKANKTGILLVSFGSSYPETRATFQHIEAEVKATFPDLEIHWAFTSKIIRNKLRSRGETIDSPAEALSKMGEEGFTNVAVQSLHVIPGEEYENLKTTVEAFSGMPKGIDQVQLGKPLLYHQNDIENLGDVLLQNLPEGMVEGDVVVFMGHGTHHPANVYYPGMQYYLWQKHPNVFLATVEGYPELNQVIEKLETRKVNKVWLLPFMTIAGDHARNDMAGEEEESWKSVLEARGYKTEAVLSGMADQDDVVQIWIEHLKEVLIELKSK</sequence>
<name>A0A7M4D4H4_9BACT</name>
<dbReference type="Proteomes" id="UP000285951">
    <property type="component" value="Unassembled WGS sequence"/>
</dbReference>
<dbReference type="EMBL" id="QTZN02000012">
    <property type="protein sequence ID" value="MVB06758.1"/>
    <property type="molecule type" value="Genomic_DNA"/>
</dbReference>
<dbReference type="RefSeq" id="WP_156195303.1">
    <property type="nucleotide sequence ID" value="NZ_QTZN02000012.1"/>
</dbReference>
<keyword evidence="6" id="KW-1185">Reference proteome</keyword>
<evidence type="ECO:0000313" key="5">
    <source>
        <dbReference type="EMBL" id="MVB06758.1"/>
    </source>
</evidence>
<evidence type="ECO:0000313" key="6">
    <source>
        <dbReference type="Proteomes" id="UP000285951"/>
    </source>
</evidence>
<reference evidence="5 6" key="1">
    <citation type="submission" date="2019-11" db="EMBL/GenBank/DDBJ databases">
        <title>Draft genome sequence of Labilibaculum sp. strain SYP isolated from Black Sea.</title>
        <authorList>
            <person name="Yadav S."/>
            <person name="Villanueva L."/>
        </authorList>
    </citation>
    <scope>NUCLEOTIDE SEQUENCE [LARGE SCALE GENOMIC DNA]</scope>
    <source>
        <strain evidence="5 6">44</strain>
    </source>
</reference>
<evidence type="ECO:0000256" key="3">
    <source>
        <dbReference type="SAM" id="SignalP"/>
    </source>
</evidence>